<keyword evidence="2 3" id="KW-0663">Pyridoxal phosphate</keyword>
<dbReference type="Pfam" id="PF00202">
    <property type="entry name" value="Aminotran_3"/>
    <property type="match status" value="1"/>
</dbReference>
<dbReference type="InterPro" id="IPR015424">
    <property type="entry name" value="PyrdxlP-dep_Trfase"/>
</dbReference>
<evidence type="ECO:0000313" key="4">
    <source>
        <dbReference type="EMBL" id="MBE9190296.1"/>
    </source>
</evidence>
<dbReference type="InterPro" id="IPR015421">
    <property type="entry name" value="PyrdxlP-dep_Trfase_major"/>
</dbReference>
<keyword evidence="4" id="KW-0808">Transferase</keyword>
<gene>
    <name evidence="4" type="ORF">IQ230_07965</name>
</gene>
<keyword evidence="4" id="KW-0032">Aminotransferase</keyword>
<dbReference type="CDD" id="cd00610">
    <property type="entry name" value="OAT_like"/>
    <property type="match status" value="1"/>
</dbReference>
<evidence type="ECO:0000256" key="1">
    <source>
        <dbReference type="ARBA" id="ARBA00001933"/>
    </source>
</evidence>
<dbReference type="PANTHER" id="PTHR43713">
    <property type="entry name" value="GLUTAMATE-1-SEMIALDEHYDE 2,1-AMINOMUTASE"/>
    <property type="match status" value="1"/>
</dbReference>
<evidence type="ECO:0000313" key="5">
    <source>
        <dbReference type="Proteomes" id="UP000651156"/>
    </source>
</evidence>
<dbReference type="SUPFAM" id="SSF53383">
    <property type="entry name" value="PLP-dependent transferases"/>
    <property type="match status" value="1"/>
</dbReference>
<evidence type="ECO:0000256" key="2">
    <source>
        <dbReference type="ARBA" id="ARBA00022898"/>
    </source>
</evidence>
<evidence type="ECO:0000256" key="3">
    <source>
        <dbReference type="RuleBase" id="RU003560"/>
    </source>
</evidence>
<protein>
    <submittedName>
        <fullName evidence="4">Aspartate aminotransferase family protein</fullName>
    </submittedName>
</protein>
<comment type="cofactor">
    <cofactor evidence="1">
        <name>pyridoxal 5'-phosphate</name>
        <dbReference type="ChEBI" id="CHEBI:597326"/>
    </cofactor>
</comment>
<dbReference type="InterPro" id="IPR015422">
    <property type="entry name" value="PyrdxlP-dep_Trfase_small"/>
</dbReference>
<reference evidence="4 5" key="1">
    <citation type="submission" date="2020-10" db="EMBL/GenBank/DDBJ databases">
        <authorList>
            <person name="Castelo-Branco R."/>
            <person name="Eusebio N."/>
            <person name="Adriana R."/>
            <person name="Vieira A."/>
            <person name="Brugerolle De Fraissinette N."/>
            <person name="Rezende De Castro R."/>
            <person name="Schneider M.P."/>
            <person name="Vasconcelos V."/>
            <person name="Leao P.N."/>
        </authorList>
    </citation>
    <scope>NUCLEOTIDE SEQUENCE [LARGE SCALE GENOMIC DNA]</scope>
    <source>
        <strain evidence="4 5">LEGE 06123</strain>
    </source>
</reference>
<dbReference type="Gene3D" id="3.90.1150.10">
    <property type="entry name" value="Aspartate Aminotransferase, domain 1"/>
    <property type="match status" value="1"/>
</dbReference>
<organism evidence="4 5">
    <name type="scientific">Gloeocapsopsis crepidinum LEGE 06123</name>
    <dbReference type="NCBI Taxonomy" id="588587"/>
    <lineage>
        <taxon>Bacteria</taxon>
        <taxon>Bacillati</taxon>
        <taxon>Cyanobacteriota</taxon>
        <taxon>Cyanophyceae</taxon>
        <taxon>Oscillatoriophycideae</taxon>
        <taxon>Chroococcales</taxon>
        <taxon>Chroococcaceae</taxon>
        <taxon>Gloeocapsopsis</taxon>
    </lineage>
</organism>
<dbReference type="Gene3D" id="3.40.640.10">
    <property type="entry name" value="Type I PLP-dependent aspartate aminotransferase-like (Major domain)"/>
    <property type="match status" value="1"/>
</dbReference>
<dbReference type="GO" id="GO:0008483">
    <property type="term" value="F:transaminase activity"/>
    <property type="evidence" value="ECO:0007669"/>
    <property type="project" value="UniProtKB-KW"/>
</dbReference>
<proteinExistence type="inferred from homology"/>
<comment type="caution">
    <text evidence="4">The sequence shown here is derived from an EMBL/GenBank/DDBJ whole genome shotgun (WGS) entry which is preliminary data.</text>
</comment>
<name>A0ABR9UPU4_9CHRO</name>
<accession>A0ABR9UPU4</accession>
<dbReference type="RefSeq" id="WP_193931487.1">
    <property type="nucleotide sequence ID" value="NZ_CAWPMZ010000032.1"/>
</dbReference>
<dbReference type="PANTHER" id="PTHR43713:SF3">
    <property type="entry name" value="GLUTAMATE-1-SEMIALDEHYDE 2,1-AMINOMUTASE 1, CHLOROPLASTIC-RELATED"/>
    <property type="match status" value="1"/>
</dbReference>
<comment type="similarity">
    <text evidence="3">Belongs to the class-III pyridoxal-phosphate-dependent aminotransferase family.</text>
</comment>
<keyword evidence="5" id="KW-1185">Reference proteome</keyword>
<dbReference type="InterPro" id="IPR005814">
    <property type="entry name" value="Aminotrans_3"/>
</dbReference>
<sequence>MPTSSLLTNNTNLTNHQQQYLEKFIARYNQKTQKSKQQTQKYRPVLADVRGSAGFRAEYKEIVYPIIGKYAVGSKMWDIDENEYVDLMMGFGVNLFGYNPPFLKEAITQRLEQGIHFGPQSDLAGEVAELFSKLTGMERVAISNTGTEAVMTALRLARAATGRHKIVMFSGSYHGHFDGTLAKSQIVDGIATVMPTDIGIPHNIIADVSVLEYGNFQALEVIKANADDLAAVIIEPIQNSRPDLQPREFLQELRQLTAEFGIALIFDEMLTGFRIHPNGAQGWFGIQADIATYGKIVGGGMPIGIIAGKATYLDRIDGGMWNYGDTSSPQVETTFFAGTYCKHPLAMAAALAVLKHLKKEGASLYQNLNDRTTQFINQLNTYFAQDEVPIRLANCGSIFNAVPLDDSVASDNAADANLGLIYYHLIEKGVFLRPGGGLLSTAHSDEDINYIIEAVKESVQNLREGHFLP</sequence>
<dbReference type="Proteomes" id="UP000651156">
    <property type="component" value="Unassembled WGS sequence"/>
</dbReference>
<dbReference type="EMBL" id="JADEWN010000014">
    <property type="protein sequence ID" value="MBE9190296.1"/>
    <property type="molecule type" value="Genomic_DNA"/>
</dbReference>